<protein>
    <submittedName>
        <fullName evidence="2">Uncharacterized protein</fullName>
    </submittedName>
</protein>
<keyword evidence="3" id="KW-1185">Reference proteome</keyword>
<organism evidence="2 3">
    <name type="scientific">Ambrosia artemisiifolia</name>
    <name type="common">Common ragweed</name>
    <dbReference type="NCBI Taxonomy" id="4212"/>
    <lineage>
        <taxon>Eukaryota</taxon>
        <taxon>Viridiplantae</taxon>
        <taxon>Streptophyta</taxon>
        <taxon>Embryophyta</taxon>
        <taxon>Tracheophyta</taxon>
        <taxon>Spermatophyta</taxon>
        <taxon>Magnoliopsida</taxon>
        <taxon>eudicotyledons</taxon>
        <taxon>Gunneridae</taxon>
        <taxon>Pentapetalae</taxon>
        <taxon>asterids</taxon>
        <taxon>campanulids</taxon>
        <taxon>Asterales</taxon>
        <taxon>Asteraceae</taxon>
        <taxon>Asteroideae</taxon>
        <taxon>Heliantheae alliance</taxon>
        <taxon>Heliantheae</taxon>
        <taxon>Ambrosia</taxon>
    </lineage>
</organism>
<dbReference type="EMBL" id="JAMZMK010008022">
    <property type="protein sequence ID" value="KAI7742304.1"/>
    <property type="molecule type" value="Genomic_DNA"/>
</dbReference>
<sequence length="119" mass="13806">MAEQHPQLAQVVGEPFAPVAEIPFVAHPDAEQEIQGVDSAHLRWLFDQAYGHEIRLSHQQELMEDTTTLINARLHEQHVTQEKFRALRRTIRTTKLLSKTVLALFISMAIYRLYKLYGR</sequence>
<name>A0AAD5CIP3_AMBAR</name>
<evidence type="ECO:0000256" key="1">
    <source>
        <dbReference type="SAM" id="Phobius"/>
    </source>
</evidence>
<keyword evidence="1" id="KW-1133">Transmembrane helix</keyword>
<comment type="caution">
    <text evidence="2">The sequence shown here is derived from an EMBL/GenBank/DDBJ whole genome shotgun (WGS) entry which is preliminary data.</text>
</comment>
<accession>A0AAD5CIP3</accession>
<keyword evidence="1" id="KW-0472">Membrane</keyword>
<gene>
    <name evidence="2" type="ORF">M8C21_032922</name>
</gene>
<keyword evidence="1" id="KW-0812">Transmembrane</keyword>
<reference evidence="2" key="1">
    <citation type="submission" date="2022-06" db="EMBL/GenBank/DDBJ databases">
        <title>Uncovering the hologenomic basis of an extraordinary plant invasion.</title>
        <authorList>
            <person name="Bieker V.C."/>
            <person name="Martin M.D."/>
            <person name="Gilbert T."/>
            <person name="Hodgins K."/>
            <person name="Battlay P."/>
            <person name="Petersen B."/>
            <person name="Wilson J."/>
        </authorList>
    </citation>
    <scope>NUCLEOTIDE SEQUENCE</scope>
    <source>
        <strain evidence="2">AA19_3_7</strain>
        <tissue evidence="2">Leaf</tissue>
    </source>
</reference>
<dbReference type="Proteomes" id="UP001206925">
    <property type="component" value="Unassembled WGS sequence"/>
</dbReference>
<proteinExistence type="predicted"/>
<feature type="transmembrane region" description="Helical" evidence="1">
    <location>
        <begin position="96"/>
        <end position="114"/>
    </location>
</feature>
<dbReference type="AlphaFoldDB" id="A0AAD5CIP3"/>
<evidence type="ECO:0000313" key="2">
    <source>
        <dbReference type="EMBL" id="KAI7742304.1"/>
    </source>
</evidence>
<evidence type="ECO:0000313" key="3">
    <source>
        <dbReference type="Proteomes" id="UP001206925"/>
    </source>
</evidence>